<evidence type="ECO:0000256" key="2">
    <source>
        <dbReference type="SAM" id="Phobius"/>
    </source>
</evidence>
<evidence type="ECO:0000313" key="4">
    <source>
        <dbReference type="Proteomes" id="UP000191200"/>
    </source>
</evidence>
<gene>
    <name evidence="3" type="ORF">BHY08_01615</name>
</gene>
<dbReference type="AlphaFoldDB" id="A0A1J0A3Y3"/>
<evidence type="ECO:0000313" key="3">
    <source>
        <dbReference type="EMBL" id="APB30636.1"/>
    </source>
</evidence>
<dbReference type="RefSeq" id="WP_071456205.1">
    <property type="nucleotide sequence ID" value="NZ_CP017267.1"/>
</dbReference>
<keyword evidence="4" id="KW-1185">Reference proteome</keyword>
<proteinExistence type="predicted"/>
<reference evidence="3 4" key="1">
    <citation type="submission" date="2016-09" db="EMBL/GenBank/DDBJ databases">
        <title>Vagococcus teuberi sp. nov., isolated from the Malian artisanal sour milk fene.</title>
        <authorList>
            <person name="Wullschleger S."/>
            <person name="Seifert C."/>
            <person name="Baumgartner S."/>
            <person name="Lacroix C."/>
            <person name="Bonfoh B."/>
            <person name="Stevens M.J."/>
            <person name="Meile L."/>
        </authorList>
    </citation>
    <scope>NUCLEOTIDE SEQUENCE [LARGE SCALE GENOMIC DNA]</scope>
    <source>
        <strain evidence="3 4">DSM 21459</strain>
    </source>
</reference>
<keyword evidence="2" id="KW-0812">Transmembrane</keyword>
<accession>A0A1J0A3Y3</accession>
<feature type="transmembrane region" description="Helical" evidence="2">
    <location>
        <begin position="48"/>
        <end position="70"/>
    </location>
</feature>
<feature type="compositionally biased region" description="Low complexity" evidence="1">
    <location>
        <begin position="177"/>
        <end position="187"/>
    </location>
</feature>
<sequence>MKQNLSKKTIGTICSVVMVVTLFVGSLITYGESYGKYTDTYGISGYHILFNGSTIYSLILLVVPVLLLLMTQFDKLKEKESLWRFVLPIASLLVLIVIRLNVKDTVGLGNAAAASYAVSFKSSFGLSGWLYLISNVVVLSLGVIDYFHLNVTEESVKQAIQEKDLSGLGGKKEDDISINNDSNNSKD</sequence>
<protein>
    <submittedName>
        <fullName evidence="3">Uncharacterized protein</fullName>
    </submittedName>
</protein>
<feature type="region of interest" description="Disordered" evidence="1">
    <location>
        <begin position="167"/>
        <end position="187"/>
    </location>
</feature>
<feature type="transmembrane region" description="Helical" evidence="2">
    <location>
        <begin position="9"/>
        <end position="28"/>
    </location>
</feature>
<dbReference type="OrthoDB" id="2201168at2"/>
<feature type="transmembrane region" description="Helical" evidence="2">
    <location>
        <begin position="82"/>
        <end position="100"/>
    </location>
</feature>
<keyword evidence="2" id="KW-0472">Membrane</keyword>
<evidence type="ECO:0000256" key="1">
    <source>
        <dbReference type="SAM" id="MobiDB-lite"/>
    </source>
</evidence>
<dbReference type="Proteomes" id="UP000191200">
    <property type="component" value="Chromosome"/>
</dbReference>
<dbReference type="EMBL" id="CP017267">
    <property type="protein sequence ID" value="APB30636.1"/>
    <property type="molecule type" value="Genomic_DNA"/>
</dbReference>
<keyword evidence="2" id="KW-1133">Transmembrane helix</keyword>
<dbReference type="STRING" id="519472.BHY08_01615"/>
<feature type="transmembrane region" description="Helical" evidence="2">
    <location>
        <begin position="128"/>
        <end position="147"/>
    </location>
</feature>
<dbReference type="KEGG" id="vte:BHY08_01615"/>
<organism evidence="3 4">
    <name type="scientific">Vagococcus teuberi</name>
    <dbReference type="NCBI Taxonomy" id="519472"/>
    <lineage>
        <taxon>Bacteria</taxon>
        <taxon>Bacillati</taxon>
        <taxon>Bacillota</taxon>
        <taxon>Bacilli</taxon>
        <taxon>Lactobacillales</taxon>
        <taxon>Enterococcaceae</taxon>
        <taxon>Vagococcus</taxon>
    </lineage>
</organism>
<name>A0A1J0A3Y3_9ENTE</name>